<comment type="caution">
    <text evidence="8">The sequence shown here is derived from an EMBL/GenBank/DDBJ whole genome shotgun (WGS) entry which is preliminary data.</text>
</comment>
<sequence length="375" mass="41190">MMQNLNHCFHRRRNHECCRLLVADIKPVSARGVRAEHTVGRNAWILLRSLVTSSETMTPGSTRETTEEDKPKQTPSPADLMKRRRRKSLWLVVGMLCLALLVVALGIYTTTRTESLHVTGYASGIILAFGSFLGILGLCLEENRKQLLVAAIVFLSFGILTSFFCVVVDGVFILLSIDTRPLRAGRCQFYSSGKGYIYENYYASVPCQGLVESCSMKVRSGTCYCCDLYDCANGGYLNSHFEFVGVRSCQEVLSLYVLIWVLTLLNLAAFILGILSTAVLGSIKDMKSHTVSPDGSSQLSILRHRDSVVLSPTAPLVTDAAGHSLYPSTSLYFTPAAGMETPQGGPSDTPRLDPHPPPFAPLYSQLPYKKQGFSV</sequence>
<organism evidence="8 9">
    <name type="scientific">Anguilla anguilla</name>
    <name type="common">European freshwater eel</name>
    <name type="synonym">Muraena anguilla</name>
    <dbReference type="NCBI Taxonomy" id="7936"/>
    <lineage>
        <taxon>Eukaryota</taxon>
        <taxon>Metazoa</taxon>
        <taxon>Chordata</taxon>
        <taxon>Craniata</taxon>
        <taxon>Vertebrata</taxon>
        <taxon>Euteleostomi</taxon>
        <taxon>Actinopterygii</taxon>
        <taxon>Neopterygii</taxon>
        <taxon>Teleostei</taxon>
        <taxon>Anguilliformes</taxon>
        <taxon>Anguillidae</taxon>
        <taxon>Anguilla</taxon>
    </lineage>
</organism>
<keyword evidence="4 7" id="KW-1133">Transmembrane helix</keyword>
<gene>
    <name evidence="8" type="ORF">ANANG_G00234310</name>
</gene>
<accession>A0A9D3LTX8</accession>
<comment type="similarity">
    <text evidence="2">Belongs to the TMEM255 family.</text>
</comment>
<evidence type="ECO:0000313" key="8">
    <source>
        <dbReference type="EMBL" id="KAG5836971.1"/>
    </source>
</evidence>
<dbReference type="Pfam" id="PF14967">
    <property type="entry name" value="FAM70"/>
    <property type="match status" value="1"/>
</dbReference>
<keyword evidence="3 7" id="KW-0812">Transmembrane</keyword>
<evidence type="ECO:0000256" key="6">
    <source>
        <dbReference type="SAM" id="MobiDB-lite"/>
    </source>
</evidence>
<keyword evidence="5 7" id="KW-0472">Membrane</keyword>
<keyword evidence="9" id="KW-1185">Reference proteome</keyword>
<dbReference type="AlphaFoldDB" id="A0A9D3LTX8"/>
<name>A0A9D3LTX8_ANGAN</name>
<dbReference type="InterPro" id="IPR028014">
    <property type="entry name" value="TMEM255"/>
</dbReference>
<dbReference type="PANTHER" id="PTHR33721">
    <property type="entry name" value="TRANSMEMBRANE PROTEIN 255B-LIKE"/>
    <property type="match status" value="1"/>
</dbReference>
<dbReference type="PANTHER" id="PTHR33721:SF4">
    <property type="entry name" value="TRANSMEMBRANE PROTEIN 255B"/>
    <property type="match status" value="1"/>
</dbReference>
<evidence type="ECO:0000256" key="7">
    <source>
        <dbReference type="SAM" id="Phobius"/>
    </source>
</evidence>
<feature type="region of interest" description="Disordered" evidence="6">
    <location>
        <begin position="337"/>
        <end position="362"/>
    </location>
</feature>
<proteinExistence type="inferred from homology"/>
<feature type="region of interest" description="Disordered" evidence="6">
    <location>
        <begin position="55"/>
        <end position="78"/>
    </location>
</feature>
<dbReference type="EMBL" id="JAFIRN010000013">
    <property type="protein sequence ID" value="KAG5836971.1"/>
    <property type="molecule type" value="Genomic_DNA"/>
</dbReference>
<dbReference type="GO" id="GO:0016020">
    <property type="term" value="C:membrane"/>
    <property type="evidence" value="ECO:0007669"/>
    <property type="project" value="UniProtKB-SubCell"/>
</dbReference>
<feature type="transmembrane region" description="Helical" evidence="7">
    <location>
        <begin position="120"/>
        <end position="140"/>
    </location>
</feature>
<dbReference type="Proteomes" id="UP001044222">
    <property type="component" value="Chromosome 13"/>
</dbReference>
<evidence type="ECO:0000256" key="1">
    <source>
        <dbReference type="ARBA" id="ARBA00004141"/>
    </source>
</evidence>
<comment type="subcellular location">
    <subcellularLocation>
        <location evidence="1">Membrane</location>
        <topology evidence="1">Multi-pass membrane protein</topology>
    </subcellularLocation>
</comment>
<feature type="transmembrane region" description="Helical" evidence="7">
    <location>
        <begin position="257"/>
        <end position="280"/>
    </location>
</feature>
<evidence type="ECO:0000313" key="9">
    <source>
        <dbReference type="Proteomes" id="UP001044222"/>
    </source>
</evidence>
<protein>
    <submittedName>
        <fullName evidence="8">Uncharacterized protein</fullName>
    </submittedName>
</protein>
<feature type="transmembrane region" description="Helical" evidence="7">
    <location>
        <begin position="147"/>
        <end position="175"/>
    </location>
</feature>
<evidence type="ECO:0000256" key="3">
    <source>
        <dbReference type="ARBA" id="ARBA00022692"/>
    </source>
</evidence>
<evidence type="ECO:0000256" key="5">
    <source>
        <dbReference type="ARBA" id="ARBA00023136"/>
    </source>
</evidence>
<evidence type="ECO:0000256" key="4">
    <source>
        <dbReference type="ARBA" id="ARBA00022989"/>
    </source>
</evidence>
<feature type="transmembrane region" description="Helical" evidence="7">
    <location>
        <begin position="89"/>
        <end position="108"/>
    </location>
</feature>
<reference evidence="8" key="1">
    <citation type="submission" date="2021-01" db="EMBL/GenBank/DDBJ databases">
        <title>A chromosome-scale assembly of European eel, Anguilla anguilla.</title>
        <authorList>
            <person name="Henkel C."/>
            <person name="Jong-Raadsen S.A."/>
            <person name="Dufour S."/>
            <person name="Weltzien F.-A."/>
            <person name="Palstra A.P."/>
            <person name="Pelster B."/>
            <person name="Spaink H.P."/>
            <person name="Van Den Thillart G.E."/>
            <person name="Jansen H."/>
            <person name="Zahm M."/>
            <person name="Klopp C."/>
            <person name="Cedric C."/>
            <person name="Louis A."/>
            <person name="Berthelot C."/>
            <person name="Parey E."/>
            <person name="Roest Crollius H."/>
            <person name="Montfort J."/>
            <person name="Robinson-Rechavi M."/>
            <person name="Bucao C."/>
            <person name="Bouchez O."/>
            <person name="Gislard M."/>
            <person name="Lluch J."/>
            <person name="Milhes M."/>
            <person name="Lampietro C."/>
            <person name="Lopez Roques C."/>
            <person name="Donnadieu C."/>
            <person name="Braasch I."/>
            <person name="Desvignes T."/>
            <person name="Postlethwait J."/>
            <person name="Bobe J."/>
            <person name="Guiguen Y."/>
            <person name="Dirks R."/>
        </authorList>
    </citation>
    <scope>NUCLEOTIDE SEQUENCE</scope>
    <source>
        <strain evidence="8">Tag_6206</strain>
        <tissue evidence="8">Liver</tissue>
    </source>
</reference>
<evidence type="ECO:0000256" key="2">
    <source>
        <dbReference type="ARBA" id="ARBA00007903"/>
    </source>
</evidence>